<dbReference type="Pfam" id="PF01894">
    <property type="entry name" value="YjbQ"/>
    <property type="match status" value="1"/>
</dbReference>
<dbReference type="Gene3D" id="2.60.120.460">
    <property type="entry name" value="YjbQ-like"/>
    <property type="match status" value="1"/>
</dbReference>
<evidence type="ECO:0000256" key="1">
    <source>
        <dbReference type="ARBA" id="ARBA00005534"/>
    </source>
</evidence>
<evidence type="ECO:0000313" key="2">
    <source>
        <dbReference type="EMBL" id="CCQ89530.1"/>
    </source>
</evidence>
<dbReference type="FunCoup" id="M1YVM4">
    <property type="interactions" value="296"/>
</dbReference>
<comment type="similarity">
    <text evidence="1">Belongs to the UPF0047 family.</text>
</comment>
<dbReference type="AlphaFoldDB" id="M1YVM4"/>
<accession>M1YVM4</accession>
<proteinExistence type="inferred from homology"/>
<dbReference type="Proteomes" id="UP000011704">
    <property type="component" value="Unassembled WGS sequence"/>
</dbReference>
<dbReference type="NCBIfam" id="TIGR00149">
    <property type="entry name" value="TIGR00149_YjbQ"/>
    <property type="match status" value="1"/>
</dbReference>
<dbReference type="HOGENOM" id="CLU_096980_0_2_0"/>
<reference evidence="2 3" key="1">
    <citation type="journal article" date="2013" name="Front. Microbiol.">
        <title>The genome of Nitrospina gracilis illuminates the metabolism and evolution of the major marine nitrite oxidizer.</title>
        <authorList>
            <person name="Luecker S."/>
            <person name="Nowka B."/>
            <person name="Rattei T."/>
            <person name="Spieck E."/>
            <person name="and Daims H."/>
        </authorList>
    </citation>
    <scope>NUCLEOTIDE SEQUENCE [LARGE SCALE GENOMIC DNA]</scope>
    <source>
        <strain evidence="2 3">3/211</strain>
    </source>
</reference>
<evidence type="ECO:0008006" key="4">
    <source>
        <dbReference type="Google" id="ProtNLM"/>
    </source>
</evidence>
<dbReference type="OrthoDB" id="9801725at2"/>
<dbReference type="SUPFAM" id="SSF111038">
    <property type="entry name" value="YjbQ-like"/>
    <property type="match status" value="1"/>
</dbReference>
<gene>
    <name evidence="2" type="ORF">NITGR_110010</name>
</gene>
<dbReference type="PIRSF" id="PIRSF004681">
    <property type="entry name" value="UCP004681"/>
    <property type="match status" value="1"/>
</dbReference>
<keyword evidence="3" id="KW-1185">Reference proteome</keyword>
<name>M1YVM4_NITG3</name>
<dbReference type="InParanoid" id="M1YVM4"/>
<comment type="caution">
    <text evidence="2">The sequence shown here is derived from an EMBL/GenBank/DDBJ whole genome shotgun (WGS) entry which is preliminary data.</text>
</comment>
<dbReference type="InterPro" id="IPR001602">
    <property type="entry name" value="UPF0047_YjbQ-like"/>
</dbReference>
<organism evidence="2 3">
    <name type="scientific">Nitrospina gracilis (strain 3/211)</name>
    <dbReference type="NCBI Taxonomy" id="1266370"/>
    <lineage>
        <taxon>Bacteria</taxon>
        <taxon>Pseudomonadati</taxon>
        <taxon>Nitrospinota/Tectimicrobiota group</taxon>
        <taxon>Nitrospinota</taxon>
        <taxon>Nitrospinia</taxon>
        <taxon>Nitrospinales</taxon>
        <taxon>Nitrospinaceae</taxon>
        <taxon>Nitrospina</taxon>
    </lineage>
</organism>
<dbReference type="STRING" id="1266370.NITGR_110010"/>
<dbReference type="InterPro" id="IPR035917">
    <property type="entry name" value="YjbQ-like_sf"/>
</dbReference>
<evidence type="ECO:0000313" key="3">
    <source>
        <dbReference type="Proteomes" id="UP000011704"/>
    </source>
</evidence>
<dbReference type="EMBL" id="CAQJ01000013">
    <property type="protein sequence ID" value="CCQ89530.1"/>
    <property type="molecule type" value="Genomic_DNA"/>
</dbReference>
<dbReference type="PANTHER" id="PTHR30615:SF8">
    <property type="entry name" value="UPF0047 PROTEIN C4A8.02C"/>
    <property type="match status" value="1"/>
</dbReference>
<protein>
    <recommendedName>
        <fullName evidence="4">Secondary thiamine-phosphate synthase enzyme</fullName>
    </recommendedName>
</protein>
<sequence length="139" mass="15747">MQQRTHEFTVSTRGRGLHNINATLVDWVGQQGLTTGLLNVFLRHTSASLVIQENADPDVLHDLDAYLTRLVPDGDPRYRHDAEGPDDMPAHIRAALTQSQIAIPLVKGRLTLGTWQDVYLFEHRTEPHRRKVVLHLMGE</sequence>
<dbReference type="RefSeq" id="WP_005006067.1">
    <property type="nucleotide sequence ID" value="NZ_HG422173.1"/>
</dbReference>
<dbReference type="PANTHER" id="PTHR30615">
    <property type="entry name" value="UNCHARACTERIZED PROTEIN YJBQ-RELATED"/>
    <property type="match status" value="1"/>
</dbReference>